<dbReference type="EMBL" id="BARS01037240">
    <property type="protein sequence ID" value="GAG24082.1"/>
    <property type="molecule type" value="Genomic_DNA"/>
</dbReference>
<sequence>VGIFRKYRLDSDGRHSKALADLTISLYEMKETIIGALDGDFSTVRELLTRPLIVKTESSVTEIRDGQLLKAIGFLAGLNSEM</sequence>
<proteinExistence type="predicted"/>
<organism evidence="1">
    <name type="scientific">marine sediment metagenome</name>
    <dbReference type="NCBI Taxonomy" id="412755"/>
    <lineage>
        <taxon>unclassified sequences</taxon>
        <taxon>metagenomes</taxon>
        <taxon>ecological metagenomes</taxon>
    </lineage>
</organism>
<feature type="non-terminal residue" evidence="1">
    <location>
        <position position="1"/>
    </location>
</feature>
<accession>X0WLI4</accession>
<dbReference type="AlphaFoldDB" id="X0WLI4"/>
<protein>
    <submittedName>
        <fullName evidence="1">Uncharacterized protein</fullName>
    </submittedName>
</protein>
<evidence type="ECO:0000313" key="1">
    <source>
        <dbReference type="EMBL" id="GAG24082.1"/>
    </source>
</evidence>
<reference evidence="1" key="1">
    <citation type="journal article" date="2014" name="Front. Microbiol.">
        <title>High frequency of phylogenetically diverse reductive dehalogenase-homologous genes in deep subseafloor sedimentary metagenomes.</title>
        <authorList>
            <person name="Kawai M."/>
            <person name="Futagami T."/>
            <person name="Toyoda A."/>
            <person name="Takaki Y."/>
            <person name="Nishi S."/>
            <person name="Hori S."/>
            <person name="Arai W."/>
            <person name="Tsubouchi T."/>
            <person name="Morono Y."/>
            <person name="Uchiyama I."/>
            <person name="Ito T."/>
            <person name="Fujiyama A."/>
            <person name="Inagaki F."/>
            <person name="Takami H."/>
        </authorList>
    </citation>
    <scope>NUCLEOTIDE SEQUENCE</scope>
    <source>
        <strain evidence="1">Expedition CK06-06</strain>
    </source>
</reference>
<comment type="caution">
    <text evidence="1">The sequence shown here is derived from an EMBL/GenBank/DDBJ whole genome shotgun (WGS) entry which is preliminary data.</text>
</comment>
<name>X0WLI4_9ZZZZ</name>
<gene>
    <name evidence="1" type="ORF">S01H1_57126</name>
</gene>